<dbReference type="AlphaFoldDB" id="A0AAU7QG75"/>
<evidence type="ECO:0000313" key="7">
    <source>
        <dbReference type="EMBL" id="XBS71965.1"/>
    </source>
</evidence>
<dbReference type="InterPro" id="IPR002781">
    <property type="entry name" value="TM_pro_TauE-like"/>
</dbReference>
<accession>A0AAU7QG75</accession>
<evidence type="ECO:0000256" key="2">
    <source>
        <dbReference type="ARBA" id="ARBA00009142"/>
    </source>
</evidence>
<evidence type="ECO:0000256" key="4">
    <source>
        <dbReference type="ARBA" id="ARBA00022989"/>
    </source>
</evidence>
<evidence type="ECO:0000256" key="3">
    <source>
        <dbReference type="ARBA" id="ARBA00022692"/>
    </source>
</evidence>
<evidence type="ECO:0000256" key="6">
    <source>
        <dbReference type="RuleBase" id="RU363041"/>
    </source>
</evidence>
<keyword evidence="5 6" id="KW-0472">Membrane</keyword>
<sequence>MYLVIIMLGVAAGVVSGIVGTGSSIMLLPGLAFAFGPKAAIPIMAIAAIMGNVSRVLMWRKDIHLRAFLWYTLPGIPAAVLGANTLWIMPATLSNLCIGLFFLALIPVRRWANARALTLNDIQLALAGALIGYLTGIVFSTGPLTLPLFAGYGLIKGALLSTEAAASFAIYLAKASAFGAIGALPQSVMTNGLMVGFTLVAGVYIGKRFMLKISVNAFDRLIDAMMLTAGAAMVWDALQKMNS</sequence>
<feature type="transmembrane region" description="Helical" evidence="6">
    <location>
        <begin position="27"/>
        <end position="47"/>
    </location>
</feature>
<keyword evidence="3 6" id="KW-0812">Transmembrane</keyword>
<keyword evidence="4 6" id="KW-1133">Transmembrane helix</keyword>
<gene>
    <name evidence="7" type="ORF">ABK905_20175</name>
</gene>
<dbReference type="PANTHER" id="PTHR43483">
    <property type="entry name" value="MEMBRANE TRANSPORTER PROTEIN HI_0806-RELATED"/>
    <property type="match status" value="1"/>
</dbReference>
<feature type="transmembrane region" description="Helical" evidence="6">
    <location>
        <begin position="184"/>
        <end position="205"/>
    </location>
</feature>
<dbReference type="GO" id="GO:0005886">
    <property type="term" value="C:plasma membrane"/>
    <property type="evidence" value="ECO:0007669"/>
    <property type="project" value="UniProtKB-SubCell"/>
</dbReference>
<organism evidence="7">
    <name type="scientific">Acerihabitans sp. KWT182</name>
    <dbReference type="NCBI Taxonomy" id="3157919"/>
    <lineage>
        <taxon>Bacteria</taxon>
        <taxon>Pseudomonadati</taxon>
        <taxon>Pseudomonadota</taxon>
        <taxon>Gammaproteobacteria</taxon>
        <taxon>Enterobacterales</taxon>
        <taxon>Pectobacteriaceae</taxon>
        <taxon>Acerihabitans</taxon>
    </lineage>
</organism>
<evidence type="ECO:0000256" key="1">
    <source>
        <dbReference type="ARBA" id="ARBA00004141"/>
    </source>
</evidence>
<comment type="similarity">
    <text evidence="2 6">Belongs to the 4-toluene sulfonate uptake permease (TSUP) (TC 2.A.102) family.</text>
</comment>
<keyword evidence="6" id="KW-1003">Cell membrane</keyword>
<feature type="transmembrane region" description="Helical" evidence="6">
    <location>
        <begin position="93"/>
        <end position="112"/>
    </location>
</feature>
<evidence type="ECO:0000256" key="5">
    <source>
        <dbReference type="ARBA" id="ARBA00023136"/>
    </source>
</evidence>
<feature type="transmembrane region" description="Helical" evidence="6">
    <location>
        <begin position="68"/>
        <end position="87"/>
    </location>
</feature>
<dbReference type="EMBL" id="CP157947">
    <property type="protein sequence ID" value="XBS71965.1"/>
    <property type="molecule type" value="Genomic_DNA"/>
</dbReference>
<proteinExistence type="inferred from homology"/>
<dbReference type="Pfam" id="PF01925">
    <property type="entry name" value="TauE"/>
    <property type="match status" value="1"/>
</dbReference>
<protein>
    <recommendedName>
        <fullName evidence="6">Probable membrane transporter protein</fullName>
    </recommendedName>
</protein>
<dbReference type="PANTHER" id="PTHR43483:SF3">
    <property type="entry name" value="MEMBRANE TRANSPORTER PROTEIN HI_0806-RELATED"/>
    <property type="match status" value="1"/>
</dbReference>
<reference evidence="7" key="1">
    <citation type="submission" date="2024-06" db="EMBL/GenBank/DDBJ databases">
        <authorList>
            <person name="Coelho C."/>
            <person name="Bento M."/>
            <person name="Garcia E."/>
            <person name="Camelo A."/>
            <person name="Brandao I."/>
            <person name="Espirito Santo C."/>
            <person name="Trovao J."/>
            <person name="Verissimo A."/>
            <person name="Costa J."/>
            <person name="Tiago I."/>
        </authorList>
    </citation>
    <scope>NUCLEOTIDE SEQUENCE</scope>
    <source>
        <strain evidence="7">KWT182</strain>
    </source>
</reference>
<comment type="subcellular location">
    <subcellularLocation>
        <location evidence="6">Cell membrane</location>
        <topology evidence="6">Multi-pass membrane protein</topology>
    </subcellularLocation>
    <subcellularLocation>
        <location evidence="1">Membrane</location>
        <topology evidence="1">Multi-pass membrane protein</topology>
    </subcellularLocation>
</comment>
<name>A0AAU7QG75_9GAMM</name>
<feature type="transmembrane region" description="Helical" evidence="6">
    <location>
        <begin position="124"/>
        <end position="143"/>
    </location>
</feature>